<dbReference type="InterPro" id="IPR013087">
    <property type="entry name" value="Znf_C2H2_type"/>
</dbReference>
<evidence type="ECO:0000313" key="4">
    <source>
        <dbReference type="Proteomes" id="UP000799539"/>
    </source>
</evidence>
<proteinExistence type="predicted"/>
<evidence type="ECO:0000256" key="1">
    <source>
        <dbReference type="PROSITE-ProRule" id="PRU00042"/>
    </source>
</evidence>
<gene>
    <name evidence="3" type="ORF">CERZMDRAFT_109339</name>
</gene>
<dbReference type="Gene3D" id="3.30.160.60">
    <property type="entry name" value="Classic Zinc Finger"/>
    <property type="match status" value="2"/>
</dbReference>
<dbReference type="Proteomes" id="UP000799539">
    <property type="component" value="Unassembled WGS sequence"/>
</dbReference>
<accession>A0A6A6FSU0</accession>
<dbReference type="GO" id="GO:0008270">
    <property type="term" value="F:zinc ion binding"/>
    <property type="evidence" value="ECO:0007669"/>
    <property type="project" value="UniProtKB-KW"/>
</dbReference>
<evidence type="ECO:0000259" key="2">
    <source>
        <dbReference type="PROSITE" id="PS50157"/>
    </source>
</evidence>
<protein>
    <recommendedName>
        <fullName evidence="2">C2H2-type domain-containing protein</fullName>
    </recommendedName>
</protein>
<keyword evidence="1" id="KW-0863">Zinc-finger</keyword>
<sequence>MPETPRVAKQHRCKFQKQNNTICNAGFHRAEHLKRHMTSHSNVRPFPCPLPNCKGRIGRSDNALDHFMTHLREKTKKKRNAHSTLEQIEQHLRGHPAWEDKKIDKMIEHLHRRLALEQQKARVAAAKKERELAMEDFHGKRLSRL</sequence>
<evidence type="ECO:0000313" key="3">
    <source>
        <dbReference type="EMBL" id="KAF2216449.1"/>
    </source>
</evidence>
<dbReference type="PROSITE" id="PS50157">
    <property type="entry name" value="ZINC_FINGER_C2H2_2"/>
    <property type="match status" value="1"/>
</dbReference>
<dbReference type="PROSITE" id="PS00028">
    <property type="entry name" value="ZINC_FINGER_C2H2_1"/>
    <property type="match status" value="1"/>
</dbReference>
<reference evidence="3" key="1">
    <citation type="journal article" date="2020" name="Stud. Mycol.">
        <title>101 Dothideomycetes genomes: a test case for predicting lifestyles and emergence of pathogens.</title>
        <authorList>
            <person name="Haridas S."/>
            <person name="Albert R."/>
            <person name="Binder M."/>
            <person name="Bloem J."/>
            <person name="Labutti K."/>
            <person name="Salamov A."/>
            <person name="Andreopoulos B."/>
            <person name="Baker S."/>
            <person name="Barry K."/>
            <person name="Bills G."/>
            <person name="Bluhm B."/>
            <person name="Cannon C."/>
            <person name="Castanera R."/>
            <person name="Culley D."/>
            <person name="Daum C."/>
            <person name="Ezra D."/>
            <person name="Gonzalez J."/>
            <person name="Henrissat B."/>
            <person name="Kuo A."/>
            <person name="Liang C."/>
            <person name="Lipzen A."/>
            <person name="Lutzoni F."/>
            <person name="Magnuson J."/>
            <person name="Mondo S."/>
            <person name="Nolan M."/>
            <person name="Ohm R."/>
            <person name="Pangilinan J."/>
            <person name="Park H.-J."/>
            <person name="Ramirez L."/>
            <person name="Alfaro M."/>
            <person name="Sun H."/>
            <person name="Tritt A."/>
            <person name="Yoshinaga Y."/>
            <person name="Zwiers L.-H."/>
            <person name="Turgeon B."/>
            <person name="Goodwin S."/>
            <person name="Spatafora J."/>
            <person name="Crous P."/>
            <person name="Grigoriev I."/>
        </authorList>
    </citation>
    <scope>NUCLEOTIDE SEQUENCE</scope>
    <source>
        <strain evidence="3">SCOH1-5</strain>
    </source>
</reference>
<organism evidence="3 4">
    <name type="scientific">Cercospora zeae-maydis SCOH1-5</name>
    <dbReference type="NCBI Taxonomy" id="717836"/>
    <lineage>
        <taxon>Eukaryota</taxon>
        <taxon>Fungi</taxon>
        <taxon>Dikarya</taxon>
        <taxon>Ascomycota</taxon>
        <taxon>Pezizomycotina</taxon>
        <taxon>Dothideomycetes</taxon>
        <taxon>Dothideomycetidae</taxon>
        <taxon>Mycosphaerellales</taxon>
        <taxon>Mycosphaerellaceae</taxon>
        <taxon>Cercospora</taxon>
    </lineage>
</organism>
<keyword evidence="1" id="KW-0479">Metal-binding</keyword>
<keyword evidence="4" id="KW-1185">Reference proteome</keyword>
<feature type="domain" description="C2H2-type" evidence="2">
    <location>
        <begin position="11"/>
        <end position="45"/>
    </location>
</feature>
<dbReference type="SUPFAM" id="SSF57667">
    <property type="entry name" value="beta-beta-alpha zinc fingers"/>
    <property type="match status" value="1"/>
</dbReference>
<dbReference type="EMBL" id="ML992664">
    <property type="protein sequence ID" value="KAF2216449.1"/>
    <property type="molecule type" value="Genomic_DNA"/>
</dbReference>
<keyword evidence="1" id="KW-0862">Zinc</keyword>
<dbReference type="AlphaFoldDB" id="A0A6A6FSU0"/>
<name>A0A6A6FSU0_9PEZI</name>
<dbReference type="InterPro" id="IPR036236">
    <property type="entry name" value="Znf_C2H2_sf"/>
</dbReference>